<evidence type="ECO:0000313" key="3">
    <source>
        <dbReference type="Proteomes" id="UP000605986"/>
    </source>
</evidence>
<gene>
    <name evidence="2" type="ORF">F53441_5995</name>
</gene>
<evidence type="ECO:0000313" key="2">
    <source>
        <dbReference type="EMBL" id="KAF4450934.1"/>
    </source>
</evidence>
<comment type="caution">
    <text evidence="2">The sequence shown here is derived from an EMBL/GenBank/DDBJ whole genome shotgun (WGS) entry which is preliminary data.</text>
</comment>
<name>A0A8H4KJQ8_9HYPO</name>
<feature type="compositionally biased region" description="Polar residues" evidence="1">
    <location>
        <begin position="7"/>
        <end position="22"/>
    </location>
</feature>
<accession>A0A8H4KJQ8</accession>
<dbReference type="Proteomes" id="UP000605986">
    <property type="component" value="Unassembled WGS sequence"/>
</dbReference>
<dbReference type="OrthoDB" id="5052890at2759"/>
<protein>
    <submittedName>
        <fullName evidence="2">Uncharacterized protein</fullName>
    </submittedName>
</protein>
<dbReference type="EMBL" id="JAADJG010000235">
    <property type="protein sequence ID" value="KAF4450934.1"/>
    <property type="molecule type" value="Genomic_DNA"/>
</dbReference>
<evidence type="ECO:0000256" key="1">
    <source>
        <dbReference type="SAM" id="MobiDB-lite"/>
    </source>
</evidence>
<feature type="region of interest" description="Disordered" evidence="1">
    <location>
        <begin position="57"/>
        <end position="90"/>
    </location>
</feature>
<sequence length="90" mass="9682">MAPSPKNPTSGNKNTTTPSLPQDATACRGQETNYAPPMLVWLRQSEKDEPWRGFTVAAAGQQNGQTRDYPAGTDSRNWSTEAKAGSEGGR</sequence>
<feature type="region of interest" description="Disordered" evidence="1">
    <location>
        <begin position="1"/>
        <end position="31"/>
    </location>
</feature>
<dbReference type="AlphaFoldDB" id="A0A8H4KJQ8"/>
<keyword evidence="3" id="KW-1185">Reference proteome</keyword>
<reference evidence="2" key="1">
    <citation type="submission" date="2020-01" db="EMBL/GenBank/DDBJ databases">
        <title>Identification and distribution of gene clusters putatively required for synthesis of sphingolipid metabolism inhibitors in phylogenetically diverse species of the filamentous fungus Fusarium.</title>
        <authorList>
            <person name="Kim H.-S."/>
            <person name="Busman M."/>
            <person name="Brown D.W."/>
            <person name="Divon H."/>
            <person name="Uhlig S."/>
            <person name="Proctor R.H."/>
        </authorList>
    </citation>
    <scope>NUCLEOTIDE SEQUENCE</scope>
    <source>
        <strain evidence="2">NRRL 53441</strain>
    </source>
</reference>
<proteinExistence type="predicted"/>
<organism evidence="2 3">
    <name type="scientific">Fusarium austroafricanum</name>
    <dbReference type="NCBI Taxonomy" id="2364996"/>
    <lineage>
        <taxon>Eukaryota</taxon>
        <taxon>Fungi</taxon>
        <taxon>Dikarya</taxon>
        <taxon>Ascomycota</taxon>
        <taxon>Pezizomycotina</taxon>
        <taxon>Sordariomycetes</taxon>
        <taxon>Hypocreomycetidae</taxon>
        <taxon>Hypocreales</taxon>
        <taxon>Nectriaceae</taxon>
        <taxon>Fusarium</taxon>
        <taxon>Fusarium concolor species complex</taxon>
    </lineage>
</organism>